<dbReference type="AlphaFoldDB" id="A0A6J5DQE5"/>
<proteinExistence type="predicted"/>
<sequence>MFDVSTFDASGHSITAALGSRRSGSAMTFVRQGSFEVRRIGGHPVAPDVEIDVSGLSPGLRRGFPAKANRQAG</sequence>
<dbReference type="Proteomes" id="UP000494330">
    <property type="component" value="Unassembled WGS sequence"/>
</dbReference>
<dbReference type="EMBL" id="CABVQD010000003">
    <property type="protein sequence ID" value="VWB35956.1"/>
    <property type="molecule type" value="Genomic_DNA"/>
</dbReference>
<evidence type="ECO:0000313" key="2">
    <source>
        <dbReference type="Proteomes" id="UP000494330"/>
    </source>
</evidence>
<protein>
    <submittedName>
        <fullName evidence="1">Uncharacterized protein</fullName>
    </submittedName>
</protein>
<keyword evidence="2" id="KW-1185">Reference proteome</keyword>
<organism evidence="1 2">
    <name type="scientific">Burkholderia paludis</name>
    <dbReference type="NCBI Taxonomy" id="1506587"/>
    <lineage>
        <taxon>Bacteria</taxon>
        <taxon>Pseudomonadati</taxon>
        <taxon>Pseudomonadota</taxon>
        <taxon>Betaproteobacteria</taxon>
        <taxon>Burkholderiales</taxon>
        <taxon>Burkholderiaceae</taxon>
        <taxon>Burkholderia</taxon>
        <taxon>Burkholderia cepacia complex</taxon>
    </lineage>
</organism>
<name>A0A6J5DQE5_9BURK</name>
<gene>
    <name evidence="1" type="ORF">BPA30113_01441</name>
</gene>
<evidence type="ECO:0000313" key="1">
    <source>
        <dbReference type="EMBL" id="VWB35956.1"/>
    </source>
</evidence>
<accession>A0A6J5DQE5</accession>
<reference evidence="1 2" key="1">
    <citation type="submission" date="2019-09" db="EMBL/GenBank/DDBJ databases">
        <authorList>
            <person name="Depoorter E."/>
        </authorList>
    </citation>
    <scope>NUCLEOTIDE SEQUENCE [LARGE SCALE GENOMIC DNA]</scope>
    <source>
        <strain evidence="1">LMG 30113</strain>
    </source>
</reference>